<evidence type="ECO:0000313" key="3">
    <source>
        <dbReference type="WBParaSite" id="nRc.2.0.1.t12124-RA"/>
    </source>
</evidence>
<dbReference type="AlphaFoldDB" id="A0A915ID55"/>
<keyword evidence="2" id="KW-1185">Reference proteome</keyword>
<name>A0A915ID55_ROMCU</name>
<reference evidence="3" key="1">
    <citation type="submission" date="2022-11" db="UniProtKB">
        <authorList>
            <consortium name="WormBaseParasite"/>
        </authorList>
    </citation>
    <scope>IDENTIFICATION</scope>
</reference>
<dbReference type="Proteomes" id="UP000887565">
    <property type="component" value="Unplaced"/>
</dbReference>
<proteinExistence type="predicted"/>
<accession>A0A915ID55</accession>
<feature type="region of interest" description="Disordered" evidence="1">
    <location>
        <begin position="52"/>
        <end position="73"/>
    </location>
</feature>
<evidence type="ECO:0000256" key="1">
    <source>
        <dbReference type="SAM" id="MobiDB-lite"/>
    </source>
</evidence>
<protein>
    <submittedName>
        <fullName evidence="3">Uncharacterized protein</fullName>
    </submittedName>
</protein>
<organism evidence="2 3">
    <name type="scientific">Romanomermis culicivorax</name>
    <name type="common">Nematode worm</name>
    <dbReference type="NCBI Taxonomy" id="13658"/>
    <lineage>
        <taxon>Eukaryota</taxon>
        <taxon>Metazoa</taxon>
        <taxon>Ecdysozoa</taxon>
        <taxon>Nematoda</taxon>
        <taxon>Enoplea</taxon>
        <taxon>Dorylaimia</taxon>
        <taxon>Mermithida</taxon>
        <taxon>Mermithoidea</taxon>
        <taxon>Mermithidae</taxon>
        <taxon>Romanomermis</taxon>
    </lineage>
</organism>
<evidence type="ECO:0000313" key="2">
    <source>
        <dbReference type="Proteomes" id="UP000887565"/>
    </source>
</evidence>
<dbReference type="WBParaSite" id="nRc.2.0.1.t12124-RA">
    <property type="protein sequence ID" value="nRc.2.0.1.t12124-RA"/>
    <property type="gene ID" value="nRc.2.0.1.g12124"/>
</dbReference>
<sequence>MNKIIVKNLWPAVNITENFSRSLKRWETQCLGGGGDDDDFCSSSGGSGLTTEISAALSDEAQPQRTNAAPPLLTTRTSFSSIIPASRRSAWM</sequence>